<keyword evidence="3 5" id="KW-0697">Rotamase</keyword>
<comment type="similarity">
    <text evidence="2 5">Belongs to the cyclophilin-type PPIase family.</text>
</comment>
<dbReference type="InterPro" id="IPR044666">
    <property type="entry name" value="Cyclophilin_A-like"/>
</dbReference>
<dbReference type="PIRSF" id="PIRSF001467">
    <property type="entry name" value="Peptidylpro_ismrse"/>
    <property type="match status" value="1"/>
</dbReference>
<dbReference type="InterPro" id="IPR024936">
    <property type="entry name" value="Cyclophilin-type_PPIase"/>
</dbReference>
<proteinExistence type="inferred from homology"/>
<evidence type="ECO:0000313" key="7">
    <source>
        <dbReference type="EMBL" id="MDT8760694.1"/>
    </source>
</evidence>
<keyword evidence="4 5" id="KW-0413">Isomerase</keyword>
<dbReference type="Gene3D" id="2.40.100.10">
    <property type="entry name" value="Cyclophilin-like"/>
    <property type="match status" value="1"/>
</dbReference>
<gene>
    <name evidence="7" type="ORF">MZO42_18485</name>
</gene>
<dbReference type="InterPro" id="IPR002130">
    <property type="entry name" value="Cyclophilin-type_PPIase_dom"/>
</dbReference>
<dbReference type="EC" id="5.2.1.8" evidence="5"/>
<evidence type="ECO:0000256" key="1">
    <source>
        <dbReference type="ARBA" id="ARBA00002388"/>
    </source>
</evidence>
<dbReference type="InterPro" id="IPR020892">
    <property type="entry name" value="Cyclophilin-type_PPIase_CS"/>
</dbReference>
<dbReference type="SUPFAM" id="SSF50891">
    <property type="entry name" value="Cyclophilin-like"/>
    <property type="match status" value="1"/>
</dbReference>
<dbReference type="GO" id="GO:0016853">
    <property type="term" value="F:isomerase activity"/>
    <property type="evidence" value="ECO:0007669"/>
    <property type="project" value="UniProtKB-KW"/>
</dbReference>
<dbReference type="PRINTS" id="PR00153">
    <property type="entry name" value="CSAPPISMRASE"/>
</dbReference>
<reference evidence="7" key="1">
    <citation type="submission" date="2022-04" db="EMBL/GenBank/DDBJ databases">
        <title>Tomato heritable bacteria conferring resistance against bacterial wilt.</title>
        <authorList>
            <person name="Yin J."/>
        </authorList>
    </citation>
    <scope>NUCLEOTIDE SEQUENCE</scope>
    <source>
        <strain evidence="7">Cra20</strain>
    </source>
</reference>
<accession>A0ABU3N858</accession>
<protein>
    <recommendedName>
        <fullName evidence="5">Peptidyl-prolyl cis-trans isomerase</fullName>
        <shortName evidence="5">PPIase</shortName>
        <ecNumber evidence="5">5.2.1.8</ecNumber>
    </recommendedName>
</protein>
<name>A0ABU3N858_9SPHN</name>
<dbReference type="InterPro" id="IPR029000">
    <property type="entry name" value="Cyclophilin-like_dom_sf"/>
</dbReference>
<organism evidence="7">
    <name type="scientific">Sphingomonas psychrotolerans</name>
    <dbReference type="NCBI Taxonomy" id="1327635"/>
    <lineage>
        <taxon>Bacteria</taxon>
        <taxon>Pseudomonadati</taxon>
        <taxon>Pseudomonadota</taxon>
        <taxon>Alphaproteobacteria</taxon>
        <taxon>Sphingomonadales</taxon>
        <taxon>Sphingomonadaceae</taxon>
        <taxon>Sphingomonas</taxon>
    </lineage>
</organism>
<evidence type="ECO:0000256" key="3">
    <source>
        <dbReference type="ARBA" id="ARBA00023110"/>
    </source>
</evidence>
<dbReference type="CDD" id="cd00317">
    <property type="entry name" value="cyclophilin"/>
    <property type="match status" value="1"/>
</dbReference>
<comment type="caution">
    <text evidence="7">The sequence shown here is derived from an EMBL/GenBank/DDBJ whole genome shotgun (WGS) entry which is preliminary data.</text>
</comment>
<dbReference type="Pfam" id="PF00160">
    <property type="entry name" value="Pro_isomerase"/>
    <property type="match status" value="1"/>
</dbReference>
<feature type="domain" description="PPIase cyclophilin-type" evidence="6">
    <location>
        <begin position="14"/>
        <end position="151"/>
    </location>
</feature>
<comment type="function">
    <text evidence="1 5">PPIases accelerate the folding of proteins. It catalyzes the cis-trans isomerization of proline imidic peptide bonds in oligopeptides.</text>
</comment>
<dbReference type="PROSITE" id="PS50072">
    <property type="entry name" value="CSA_PPIASE_2"/>
    <property type="match status" value="1"/>
</dbReference>
<sequence length="151" mass="16469">MSEPSTLVLTLDTGDVRIKLRPDLAPKHVERITKLANDGFYDGVVFHRVIDGFMAQGGDPSGTGMGGSKEPNLPQEFSAEPHVRGVCSMARTNDPNSANSQFFICLDDATFLDRQYTVWGEVIEGMDHVDALPKGEPPRNPGKIVKARTEA</sequence>
<dbReference type="PANTHER" id="PTHR45625">
    <property type="entry name" value="PEPTIDYL-PROLYL CIS-TRANS ISOMERASE-RELATED"/>
    <property type="match status" value="1"/>
</dbReference>
<evidence type="ECO:0000259" key="6">
    <source>
        <dbReference type="PROSITE" id="PS50072"/>
    </source>
</evidence>
<dbReference type="PANTHER" id="PTHR45625:SF4">
    <property type="entry name" value="PEPTIDYLPROLYL ISOMERASE DOMAIN AND WD REPEAT-CONTAINING PROTEIN 1"/>
    <property type="match status" value="1"/>
</dbReference>
<evidence type="ECO:0000256" key="4">
    <source>
        <dbReference type="ARBA" id="ARBA00023235"/>
    </source>
</evidence>
<dbReference type="EMBL" id="JALMLT010000005">
    <property type="protein sequence ID" value="MDT8760694.1"/>
    <property type="molecule type" value="Genomic_DNA"/>
</dbReference>
<evidence type="ECO:0000256" key="2">
    <source>
        <dbReference type="ARBA" id="ARBA00007365"/>
    </source>
</evidence>
<evidence type="ECO:0000256" key="5">
    <source>
        <dbReference type="RuleBase" id="RU363019"/>
    </source>
</evidence>
<dbReference type="PROSITE" id="PS00170">
    <property type="entry name" value="CSA_PPIASE_1"/>
    <property type="match status" value="1"/>
</dbReference>
<comment type="catalytic activity">
    <reaction evidence="5">
        <text>[protein]-peptidylproline (omega=180) = [protein]-peptidylproline (omega=0)</text>
        <dbReference type="Rhea" id="RHEA:16237"/>
        <dbReference type="Rhea" id="RHEA-COMP:10747"/>
        <dbReference type="Rhea" id="RHEA-COMP:10748"/>
        <dbReference type="ChEBI" id="CHEBI:83833"/>
        <dbReference type="ChEBI" id="CHEBI:83834"/>
        <dbReference type="EC" id="5.2.1.8"/>
    </reaction>
</comment>